<dbReference type="GO" id="GO:0006707">
    <property type="term" value="P:cholesterol catabolic process"/>
    <property type="evidence" value="ECO:0007669"/>
    <property type="project" value="InterPro"/>
</dbReference>
<evidence type="ECO:0000313" key="3">
    <source>
        <dbReference type="Proteomes" id="UP000481153"/>
    </source>
</evidence>
<dbReference type="AlphaFoldDB" id="A0A6G0X0Z9"/>
<dbReference type="PANTHER" id="PTHR24293:SF0">
    <property type="entry name" value="CYP46A1 PROTEIN-RELATED"/>
    <property type="match status" value="1"/>
</dbReference>
<keyword evidence="3" id="KW-1185">Reference proteome</keyword>
<name>A0A6G0X0Z9_9STRA</name>
<sequence>MYKHPALSRHDRNVSTGIETPRDHDCRHIKPMLTAAASLVDQNSALSSMAVATAAGTVVLGSLVLHVLWKASQVSHVPGPPPSSFLFGHQFDQWGNITEWKTRGHYPEPYLSWLKRYGGAVHLRELNDHTVVSMDPVALQHILVANGTNYPRKAIGRAFVRDVTLGDGLFNVEGKQHDTYRKIMNPLFSVSKIKTFVEIFTKQTMLYCEKFLEPACDSHEPVNLSKVFTQLMLSIVGLAVLGFDFDQSPAAIEAYEQSMVQVSPHNQIGIFTIPGFTSFPIPSMVKRRKAQETLKKMLVDIIHEKLATSSSEMPKD</sequence>
<dbReference type="GO" id="GO:0020037">
    <property type="term" value="F:heme binding"/>
    <property type="evidence" value="ECO:0007669"/>
    <property type="project" value="InterPro"/>
</dbReference>
<evidence type="ECO:0000256" key="1">
    <source>
        <dbReference type="SAM" id="MobiDB-lite"/>
    </source>
</evidence>
<gene>
    <name evidence="2" type="ORF">Ae201684_009723</name>
</gene>
<dbReference type="PANTHER" id="PTHR24293">
    <property type="entry name" value="CYTOCHROME P450 FAMILY 46 SUBFAMILY A"/>
    <property type="match status" value="1"/>
</dbReference>
<accession>A0A6G0X0Z9</accession>
<dbReference type="GO" id="GO:0033781">
    <property type="term" value="F:cholesterol 24-hydroxylase activity"/>
    <property type="evidence" value="ECO:0007669"/>
    <property type="project" value="InterPro"/>
</dbReference>
<dbReference type="Gene3D" id="1.10.630.10">
    <property type="entry name" value="Cytochrome P450"/>
    <property type="match status" value="1"/>
</dbReference>
<dbReference type="GO" id="GO:0005506">
    <property type="term" value="F:iron ion binding"/>
    <property type="evidence" value="ECO:0007669"/>
    <property type="project" value="InterPro"/>
</dbReference>
<dbReference type="InterPro" id="IPR039983">
    <property type="entry name" value="CYP46A1"/>
</dbReference>
<evidence type="ECO:0008006" key="4">
    <source>
        <dbReference type="Google" id="ProtNLM"/>
    </source>
</evidence>
<dbReference type="Pfam" id="PF00067">
    <property type="entry name" value="p450"/>
    <property type="match status" value="1"/>
</dbReference>
<dbReference type="EMBL" id="VJMJ01000122">
    <property type="protein sequence ID" value="KAF0733483.1"/>
    <property type="molecule type" value="Genomic_DNA"/>
</dbReference>
<evidence type="ECO:0000313" key="2">
    <source>
        <dbReference type="EMBL" id="KAF0733483.1"/>
    </source>
</evidence>
<feature type="region of interest" description="Disordered" evidence="1">
    <location>
        <begin position="1"/>
        <end position="23"/>
    </location>
</feature>
<dbReference type="SUPFAM" id="SSF48264">
    <property type="entry name" value="Cytochrome P450"/>
    <property type="match status" value="1"/>
</dbReference>
<dbReference type="InterPro" id="IPR001128">
    <property type="entry name" value="Cyt_P450"/>
</dbReference>
<protein>
    <recommendedName>
        <fullName evidence="4">Cytochrome P450</fullName>
    </recommendedName>
</protein>
<dbReference type="InterPro" id="IPR036396">
    <property type="entry name" value="Cyt_P450_sf"/>
</dbReference>
<comment type="caution">
    <text evidence="2">The sequence shown here is derived from an EMBL/GenBank/DDBJ whole genome shotgun (WGS) entry which is preliminary data.</text>
</comment>
<dbReference type="VEuPathDB" id="FungiDB:AeMF1_012418"/>
<dbReference type="Proteomes" id="UP000481153">
    <property type="component" value="Unassembled WGS sequence"/>
</dbReference>
<reference evidence="2 3" key="1">
    <citation type="submission" date="2019-07" db="EMBL/GenBank/DDBJ databases">
        <title>Genomics analysis of Aphanomyces spp. identifies a new class of oomycete effector associated with host adaptation.</title>
        <authorList>
            <person name="Gaulin E."/>
        </authorList>
    </citation>
    <scope>NUCLEOTIDE SEQUENCE [LARGE SCALE GENOMIC DNA]</scope>
    <source>
        <strain evidence="2 3">ATCC 201684</strain>
    </source>
</reference>
<organism evidence="2 3">
    <name type="scientific">Aphanomyces euteiches</name>
    <dbReference type="NCBI Taxonomy" id="100861"/>
    <lineage>
        <taxon>Eukaryota</taxon>
        <taxon>Sar</taxon>
        <taxon>Stramenopiles</taxon>
        <taxon>Oomycota</taxon>
        <taxon>Saprolegniomycetes</taxon>
        <taxon>Saprolegniales</taxon>
        <taxon>Verrucalvaceae</taxon>
        <taxon>Aphanomyces</taxon>
    </lineage>
</organism>
<proteinExistence type="predicted"/>